<accession>A0A8S4PCD2</accession>
<dbReference type="AlphaFoldDB" id="A0A8S4PCD2"/>
<dbReference type="EMBL" id="CAIIXF020000008">
    <property type="protein sequence ID" value="CAH1790881.1"/>
    <property type="molecule type" value="Genomic_DNA"/>
</dbReference>
<evidence type="ECO:0000313" key="1">
    <source>
        <dbReference type="EMBL" id="CAH1790881.1"/>
    </source>
</evidence>
<gene>
    <name evidence="1" type="ORF">OFUS_LOCUS16037</name>
</gene>
<protein>
    <submittedName>
        <fullName evidence="1">Uncharacterized protein</fullName>
    </submittedName>
</protein>
<keyword evidence="2" id="KW-1185">Reference proteome</keyword>
<dbReference type="Proteomes" id="UP000749559">
    <property type="component" value="Unassembled WGS sequence"/>
</dbReference>
<evidence type="ECO:0000313" key="2">
    <source>
        <dbReference type="Proteomes" id="UP000749559"/>
    </source>
</evidence>
<feature type="non-terminal residue" evidence="1">
    <location>
        <position position="1"/>
    </location>
</feature>
<sequence>TPEQRDWLLSFRKDGSDLLLAFIKCCIMNDSQTKYVRRNKSKMINFDSKNCKPSASSFKDLLKDQTRISFCLQRQLTHAKYTGKPIEKIKMPFKYPLSISVVQRDSSGKITDVLPFHNSKANTTSFFENRYKDSLDSILYYSN</sequence>
<comment type="caution">
    <text evidence="1">The sequence shown here is derived from an EMBL/GenBank/DDBJ whole genome shotgun (WGS) entry which is preliminary data.</text>
</comment>
<organism evidence="1 2">
    <name type="scientific">Owenia fusiformis</name>
    <name type="common">Polychaete worm</name>
    <dbReference type="NCBI Taxonomy" id="6347"/>
    <lineage>
        <taxon>Eukaryota</taxon>
        <taxon>Metazoa</taxon>
        <taxon>Spiralia</taxon>
        <taxon>Lophotrochozoa</taxon>
        <taxon>Annelida</taxon>
        <taxon>Polychaeta</taxon>
        <taxon>Sedentaria</taxon>
        <taxon>Canalipalpata</taxon>
        <taxon>Sabellida</taxon>
        <taxon>Oweniida</taxon>
        <taxon>Oweniidae</taxon>
        <taxon>Owenia</taxon>
    </lineage>
</organism>
<reference evidence="1" key="1">
    <citation type="submission" date="2022-03" db="EMBL/GenBank/DDBJ databases">
        <authorList>
            <person name="Martin C."/>
        </authorList>
    </citation>
    <scope>NUCLEOTIDE SEQUENCE</scope>
</reference>
<proteinExistence type="predicted"/>
<name>A0A8S4PCD2_OWEFU</name>
<feature type="non-terminal residue" evidence="1">
    <location>
        <position position="143"/>
    </location>
</feature>